<feature type="domain" description="DUF5666" evidence="1">
    <location>
        <begin position="424"/>
        <end position="485"/>
    </location>
</feature>
<gene>
    <name evidence="2" type="ORF">GLW01_03985</name>
</gene>
<accession>A0A9X5B510</accession>
<organism evidence="2 3">
    <name type="scientific">Vreelandella halophila</name>
    <dbReference type="NCBI Taxonomy" id="86177"/>
    <lineage>
        <taxon>Bacteria</taxon>
        <taxon>Pseudomonadati</taxon>
        <taxon>Pseudomonadota</taxon>
        <taxon>Gammaproteobacteria</taxon>
        <taxon>Oceanospirillales</taxon>
        <taxon>Halomonadaceae</taxon>
        <taxon>Vreelandella</taxon>
    </lineage>
</organism>
<feature type="domain" description="DUF5666" evidence="1">
    <location>
        <begin position="53"/>
        <end position="107"/>
    </location>
</feature>
<name>A0A9X5B510_9GAMM</name>
<feature type="domain" description="DUF5666" evidence="1">
    <location>
        <begin position="354"/>
        <end position="412"/>
    </location>
</feature>
<sequence>MKRNRLSLAVYAAVFGSVLGVGGCFGGGSGGGNVADGGIRGTGASVGPVARFGSVFVNGTRFDTSSLNGRVESDDGIDREDDLEKGMILRVEGEWRNNGRGTAERLEYDDTLRGNVQNVTVVDATAGTAELTILDQTVQVDGQTVLRDISFASIEDLADQFVRVSGWRLADGSFRASFVGTHSGGSDDDVEIEGRIDAGSLDTGARTFAINGLITEWTSTTEFDDLTESDLAEDLGVEVEGRFQGDRLVATEIEREDSARYSRGDDDDLEIVGPVTVPWESNDRTFSVNGIEFDVDDDTEFDDGLQPTDLVAGRLVKVEAEFDDGRWVAEEVEQREANAEVDGTLTATPDRDNEILRVGGVEVRVTASTVISDDDDDDGRRLGFDDLSEGFSYEVEGIDRGSDGYLEAVKIERDDDDGEGFNLEGVITDLDPSSGENRLIVLGLSIQTNVSTGFDNTSFENLTIGDRVEVEYQKSGGDYIAEEVELEDDDD</sequence>
<evidence type="ECO:0000313" key="2">
    <source>
        <dbReference type="EMBL" id="MYL25948.1"/>
    </source>
</evidence>
<keyword evidence="3" id="KW-1185">Reference proteome</keyword>
<dbReference type="PROSITE" id="PS00018">
    <property type="entry name" value="EF_HAND_1"/>
    <property type="match status" value="1"/>
</dbReference>
<protein>
    <recommendedName>
        <fullName evidence="1">DUF5666 domain-containing protein</fullName>
    </recommendedName>
</protein>
<comment type="caution">
    <text evidence="2">The sequence shown here is derived from an EMBL/GenBank/DDBJ whole genome shotgun (WGS) entry which is preliminary data.</text>
</comment>
<feature type="domain" description="DUF5666" evidence="1">
    <location>
        <begin position="121"/>
        <end position="178"/>
    </location>
</feature>
<reference evidence="2 3" key="1">
    <citation type="submission" date="2019-11" db="EMBL/GenBank/DDBJ databases">
        <title>Genome sequences of 17 halophilic strains isolated from different environments.</title>
        <authorList>
            <person name="Furrow R.E."/>
        </authorList>
    </citation>
    <scope>NUCLEOTIDE SEQUENCE [LARGE SCALE GENOMIC DNA]</scope>
    <source>
        <strain evidence="2 3">22507_15_FS</strain>
    </source>
</reference>
<dbReference type="Pfam" id="PF18914">
    <property type="entry name" value="DUF5666"/>
    <property type="match status" value="6"/>
</dbReference>
<dbReference type="EMBL" id="WMEX01000002">
    <property type="protein sequence ID" value="MYL25948.1"/>
    <property type="molecule type" value="Genomic_DNA"/>
</dbReference>
<evidence type="ECO:0000313" key="3">
    <source>
        <dbReference type="Proteomes" id="UP000460751"/>
    </source>
</evidence>
<dbReference type="InterPro" id="IPR043724">
    <property type="entry name" value="DUF5666"/>
</dbReference>
<dbReference type="InterPro" id="IPR018247">
    <property type="entry name" value="EF_Hand_1_Ca_BS"/>
</dbReference>
<feature type="domain" description="DUF5666" evidence="1">
    <location>
        <begin position="282"/>
        <end position="333"/>
    </location>
</feature>
<dbReference type="AlphaFoldDB" id="A0A9X5B510"/>
<dbReference type="PROSITE" id="PS51257">
    <property type="entry name" value="PROKAR_LIPOPROTEIN"/>
    <property type="match status" value="1"/>
</dbReference>
<dbReference type="OrthoDB" id="5622949at2"/>
<feature type="domain" description="DUF5666" evidence="1">
    <location>
        <begin position="193"/>
        <end position="254"/>
    </location>
</feature>
<dbReference type="Proteomes" id="UP000460751">
    <property type="component" value="Unassembled WGS sequence"/>
</dbReference>
<dbReference type="RefSeq" id="WP_160898207.1">
    <property type="nucleotide sequence ID" value="NZ_WMEX01000002.1"/>
</dbReference>
<proteinExistence type="predicted"/>
<evidence type="ECO:0000259" key="1">
    <source>
        <dbReference type="Pfam" id="PF18914"/>
    </source>
</evidence>